<reference evidence="1 2" key="1">
    <citation type="journal article" date="2015" name="Microbiome">
        <title>Genomic resolution of linkages in carbon, nitrogen, and sulfur cycling among widespread estuary sediment bacteria.</title>
        <authorList>
            <person name="Baker B.J."/>
            <person name="Lazar C.S."/>
            <person name="Teske A.P."/>
            <person name="Dick G.J."/>
        </authorList>
    </citation>
    <scope>NUCLEOTIDE SEQUENCE [LARGE SCALE GENOMIC DNA]</scope>
    <source>
        <strain evidence="1">SM1_77</strain>
    </source>
</reference>
<name>A0A0S8K0Y4_UNCW3</name>
<evidence type="ECO:0000313" key="2">
    <source>
        <dbReference type="Proteomes" id="UP000050975"/>
    </source>
</evidence>
<gene>
    <name evidence="1" type="ORF">AMJ74_03260</name>
</gene>
<dbReference type="AlphaFoldDB" id="A0A0S8K0Y4"/>
<dbReference type="EMBL" id="LJVE01000047">
    <property type="protein sequence ID" value="KPL14510.1"/>
    <property type="molecule type" value="Genomic_DNA"/>
</dbReference>
<sequence>MPELIDEKPREELKRVLAILPSQIKLLYFTQVAVVGGGNSAFTAGEGAKATLGAYDYLIANKLVARKAVLDFWQQ</sequence>
<protein>
    <submittedName>
        <fullName evidence="1">Uncharacterized protein</fullName>
    </submittedName>
</protein>
<accession>A0A0S8K0Y4</accession>
<proteinExistence type="predicted"/>
<evidence type="ECO:0000313" key="1">
    <source>
        <dbReference type="EMBL" id="KPL14510.1"/>
    </source>
</evidence>
<comment type="caution">
    <text evidence="1">The sequence shown here is derived from an EMBL/GenBank/DDBJ whole genome shotgun (WGS) entry which is preliminary data.</text>
</comment>
<dbReference type="Proteomes" id="UP000050975">
    <property type="component" value="Unassembled WGS sequence"/>
</dbReference>
<organism evidence="1 2">
    <name type="scientific">candidate division WOR_3 bacterium SM1_77</name>
    <dbReference type="NCBI Taxonomy" id="1703778"/>
    <lineage>
        <taxon>Bacteria</taxon>
        <taxon>Bacteria division WOR-3</taxon>
    </lineage>
</organism>